<comment type="caution">
    <text evidence="1">The sequence shown here is derived from an EMBL/GenBank/DDBJ whole genome shotgun (WGS) entry which is preliminary data.</text>
</comment>
<gene>
    <name evidence="1" type="ORF">H2199_008922</name>
</gene>
<organism evidence="1 2">
    <name type="scientific">Coniosporium tulheliwenetii</name>
    <dbReference type="NCBI Taxonomy" id="3383036"/>
    <lineage>
        <taxon>Eukaryota</taxon>
        <taxon>Fungi</taxon>
        <taxon>Dikarya</taxon>
        <taxon>Ascomycota</taxon>
        <taxon>Pezizomycotina</taxon>
        <taxon>Dothideomycetes</taxon>
        <taxon>Dothideomycetes incertae sedis</taxon>
        <taxon>Coniosporium</taxon>
    </lineage>
</organism>
<dbReference type="EMBL" id="JAPDRP010000031">
    <property type="protein sequence ID" value="KAJ9634637.1"/>
    <property type="molecule type" value="Genomic_DNA"/>
</dbReference>
<dbReference type="Proteomes" id="UP001172680">
    <property type="component" value="Unassembled WGS sequence"/>
</dbReference>
<name>A0ACC2YHA4_9PEZI</name>
<sequence length="326" mass="36387">MPQYDWEQFKLMLTEPEKRWGIYPEKSNNDPEVVSSPTREECFTLTPSELDDAMQSDYHTFAQGNHRHVTFFQAERIREPKNWPKDGSKTVQLVSVVPTMRGIAFATDRLAQTGPGKTGAYFIPILSRLMTKKMAGQEAEKMPAHQQAKEIFHPQKTSLPMLTNHHNAQLRSSCEDEGPKFEIARFADKALALINSFLDSELVTGRRGRTGRPLGTSSLLPAPLRINKVAVGTQQQEATPTTPTKARRASMDGNLVGAKQSPHKRDDSLASLATQFKWLSVASPRKDPLQGLAAYALLKTTPTQQAKLPNWGFLESTEAMKRGSEE</sequence>
<reference evidence="1" key="1">
    <citation type="submission" date="2022-10" db="EMBL/GenBank/DDBJ databases">
        <title>Culturing micro-colonial fungi from biological soil crusts in the Mojave desert and describing Neophaeococcomyces mojavensis, and introducing the new genera and species Taxawa tesnikishii.</title>
        <authorList>
            <person name="Kurbessoian T."/>
            <person name="Stajich J.E."/>
        </authorList>
    </citation>
    <scope>NUCLEOTIDE SEQUENCE</scope>
    <source>
        <strain evidence="1">JES_115</strain>
    </source>
</reference>
<evidence type="ECO:0000313" key="2">
    <source>
        <dbReference type="Proteomes" id="UP001172680"/>
    </source>
</evidence>
<accession>A0ACC2YHA4</accession>
<protein>
    <submittedName>
        <fullName evidence="1">Uncharacterized protein</fullName>
    </submittedName>
</protein>
<evidence type="ECO:0000313" key="1">
    <source>
        <dbReference type="EMBL" id="KAJ9634637.1"/>
    </source>
</evidence>
<keyword evidence="2" id="KW-1185">Reference proteome</keyword>
<proteinExistence type="predicted"/>